<dbReference type="InterPro" id="IPR035979">
    <property type="entry name" value="RBD_domain_sf"/>
</dbReference>
<keyword evidence="8" id="KW-0547">Nucleotide-binding</keyword>
<name>W5N684_LEPOC</name>
<accession>W5N684</accession>
<evidence type="ECO:0000256" key="11">
    <source>
        <dbReference type="ARBA" id="ARBA00030790"/>
    </source>
</evidence>
<dbReference type="SUPFAM" id="SSF54928">
    <property type="entry name" value="RNA-binding domain, RBD"/>
    <property type="match status" value="1"/>
</dbReference>
<evidence type="ECO:0000256" key="7">
    <source>
        <dbReference type="ARBA" id="ARBA00022723"/>
    </source>
</evidence>
<evidence type="ECO:0000256" key="1">
    <source>
        <dbReference type="ARBA" id="ARBA00001936"/>
    </source>
</evidence>
<keyword evidence="5" id="KW-0808">Transferase</keyword>
<keyword evidence="7" id="KW-0479">Metal-binding</keyword>
<dbReference type="Ensembl" id="ENSLOCT00000016173.1">
    <property type="protein sequence ID" value="ENSLOCP00000016143.1"/>
    <property type="gene ID" value="ENSLOCG00000013105.1"/>
</dbReference>
<evidence type="ECO:0000256" key="13">
    <source>
        <dbReference type="ARBA" id="ARBA00049105"/>
    </source>
</evidence>
<dbReference type="Gene3D" id="3.30.160.60">
    <property type="entry name" value="Classic Zinc Finger"/>
    <property type="match status" value="1"/>
</dbReference>
<dbReference type="GeneTree" id="ENSGT00940000159914"/>
<dbReference type="Pfam" id="PF12874">
    <property type="entry name" value="zf-met"/>
    <property type="match status" value="1"/>
</dbReference>
<dbReference type="Gene3D" id="3.30.70.330">
    <property type="match status" value="1"/>
</dbReference>
<dbReference type="Bgee" id="ENSLOCG00000013105">
    <property type="expression patterns" value="Expressed in ovary and 13 other cell types or tissues"/>
</dbReference>
<dbReference type="AlphaFoldDB" id="W5N684"/>
<evidence type="ECO:0000256" key="3">
    <source>
        <dbReference type="ARBA" id="ARBA00012472"/>
    </source>
</evidence>
<dbReference type="eggNOG" id="KOG2277">
    <property type="taxonomic scope" value="Eukaryota"/>
</dbReference>
<dbReference type="Gene3D" id="3.30.460.10">
    <property type="entry name" value="Beta Polymerase, domain 2"/>
    <property type="match status" value="1"/>
</dbReference>
<dbReference type="EMBL" id="AHAT01028952">
    <property type="status" value="NOT_ANNOTATED_CDS"/>
    <property type="molecule type" value="Genomic_DNA"/>
</dbReference>
<reference evidence="17" key="2">
    <citation type="submission" date="2025-08" db="UniProtKB">
        <authorList>
            <consortium name="Ensembl"/>
        </authorList>
    </citation>
    <scope>IDENTIFICATION</scope>
</reference>
<reference evidence="18" key="1">
    <citation type="submission" date="2011-12" db="EMBL/GenBank/DDBJ databases">
        <title>The Draft Genome of Lepisosteus oculatus.</title>
        <authorList>
            <consortium name="The Broad Institute Genome Assembly &amp; Analysis Group"/>
            <consortium name="Computational R&amp;D Group"/>
            <consortium name="and Sequencing Platform"/>
            <person name="Di Palma F."/>
            <person name="Alfoldi J."/>
            <person name="Johnson J."/>
            <person name="Berlin A."/>
            <person name="Gnerre S."/>
            <person name="Jaffe D."/>
            <person name="MacCallum I."/>
            <person name="Young S."/>
            <person name="Walker B.J."/>
            <person name="Lander E.S."/>
            <person name="Lindblad-Toh K."/>
        </authorList>
    </citation>
    <scope>NUCLEOTIDE SEQUENCE [LARGE SCALE GENOMIC DNA]</scope>
</reference>
<protein>
    <recommendedName>
        <fullName evidence="4">Speckle targeted PIP5K1A-regulated poly(A) polymerase</fullName>
        <ecNumber evidence="3">2.7.7.52</ecNumber>
    </recommendedName>
    <alternativeName>
        <fullName evidence="11">RNA-binding motif protein 21</fullName>
    </alternativeName>
    <alternativeName>
        <fullName evidence="12">U6 snRNA-specific terminal uridylyltransferase 1</fullName>
    </alternativeName>
</protein>
<feature type="domain" description="RRM" evidence="16">
    <location>
        <begin position="55"/>
        <end position="128"/>
    </location>
</feature>
<dbReference type="InterPro" id="IPR002058">
    <property type="entry name" value="PAP_assoc"/>
</dbReference>
<dbReference type="InterPro" id="IPR054708">
    <property type="entry name" value="MTPAP-like_central"/>
</dbReference>
<dbReference type="InterPro" id="IPR043519">
    <property type="entry name" value="NT_sf"/>
</dbReference>
<dbReference type="HOGENOM" id="CLU_018757_1_0_1"/>
<keyword evidence="10" id="KW-0460">Magnesium</keyword>
<dbReference type="Proteomes" id="UP000018468">
    <property type="component" value="Linkage group LG15"/>
</dbReference>
<dbReference type="Pfam" id="PF00076">
    <property type="entry name" value="RRM_1"/>
    <property type="match status" value="1"/>
</dbReference>
<proteinExistence type="predicted"/>
<reference evidence="17" key="3">
    <citation type="submission" date="2025-09" db="UniProtKB">
        <authorList>
            <consortium name="Ensembl"/>
        </authorList>
    </citation>
    <scope>IDENTIFICATION</scope>
</reference>
<dbReference type="GO" id="GO:0005524">
    <property type="term" value="F:ATP binding"/>
    <property type="evidence" value="ECO:0007669"/>
    <property type="project" value="UniProtKB-KW"/>
</dbReference>
<dbReference type="STRING" id="7918.ENSLOCP00000016143"/>
<keyword evidence="18" id="KW-1185">Reference proteome</keyword>
<dbReference type="SUPFAM" id="SSF81301">
    <property type="entry name" value="Nucleotidyltransferase"/>
    <property type="match status" value="1"/>
</dbReference>
<dbReference type="InterPro" id="IPR012677">
    <property type="entry name" value="Nucleotide-bd_a/b_plait_sf"/>
</dbReference>
<evidence type="ECO:0000256" key="8">
    <source>
        <dbReference type="ARBA" id="ARBA00022741"/>
    </source>
</evidence>
<comment type="cofactor">
    <cofactor evidence="2">
        <name>Mg(2+)</name>
        <dbReference type="ChEBI" id="CHEBI:18420"/>
    </cofactor>
</comment>
<dbReference type="InterPro" id="IPR000504">
    <property type="entry name" value="RRM_dom"/>
</dbReference>
<dbReference type="GO" id="GO:0016607">
    <property type="term" value="C:nuclear speck"/>
    <property type="evidence" value="ECO:0000318"/>
    <property type="project" value="GO_Central"/>
</dbReference>
<evidence type="ECO:0000256" key="12">
    <source>
        <dbReference type="ARBA" id="ARBA00033036"/>
    </source>
</evidence>
<dbReference type="FunFam" id="3.30.70.330:FF:000305">
    <property type="entry name" value="speckle targeted PIP5K1A-regulated poly(A) polymerase"/>
    <property type="match status" value="1"/>
</dbReference>
<dbReference type="SMART" id="SM00451">
    <property type="entry name" value="ZnF_U1"/>
    <property type="match status" value="1"/>
</dbReference>
<dbReference type="Pfam" id="PF22600">
    <property type="entry name" value="MTPAP-like_central"/>
    <property type="match status" value="1"/>
</dbReference>
<evidence type="ECO:0000256" key="14">
    <source>
        <dbReference type="PROSITE-ProRule" id="PRU00176"/>
    </source>
</evidence>
<dbReference type="InterPro" id="IPR003604">
    <property type="entry name" value="Matrin/U1-like-C_Znf_C2H2"/>
</dbReference>
<feature type="region of interest" description="Disordered" evidence="15">
    <location>
        <begin position="645"/>
        <end position="686"/>
    </location>
</feature>
<sequence length="811" mass="89345">MELDTDIQPVPKGGFHCNLCDVSVPNRTSLQDHLKGRKHRNLCAVRDTRRTQVENSVFVSGFQKGTSQQQIMEYLQRFGPVSEVIMDKDAKGVYAIVEFSDKQGQQAALSQAQHSMEGQRLRIKQRESKEFKFVPKRKQDVTKSPSMSPELLSHALCQANSVAEQMQMLVDLFELSDSERSTRELLIALLQEVFNEFFPECKILAFGSSVNTFDIHSCDLDLFLDLENTKTFQARAKNSTEQAGEGQWEDARSEDSILSDMDLATASPAEVLDLVATVLRKCVPGVHKVQAVSSARCPVVKFTHRDLGLQGDISINNRLAVRNTRFLQLCCSLDKRLRPLVYTIRYWAKQKQLAGNPFGGGPLLNNYALTLLVMFFLQNRDPPVLPAVRLLSAAAGEADKCITEGWDCTFPNDPSMLPPSENTEDLCSLLACFFNFYSQFDFAGSVISLREGRALPITGFLSAEEEAEGSAARAGPRLGPMTVLDPFELSHNVAGNLNERTERSFRQECQEAAKYCRSLQYQRKSAKGKVWGVVRLFTPRGASGGAPAGSGGGAGKDLVISIPFRPASLPEAVRHQLQDAGDRFRHLWFGKVCQAVGRVFEGVLACGLLRSGAEGARGEEGPSGVGGGNEMQVSDPEVVKQDAPAVCKEEEECDSSPHAKCQQGTKRRLLSQEGSPPPGTAKRPRWDPADALAVLNWRCQVWHKVWARRRKVRRELLKSGPGDGQPEGGGVELETQVTERIALEEGGGARGAAAALLEFGVEVGLLGGTEDTRAVLRFTPEEDASGLFQDLFHFLESFLPRMTEKLLERAE</sequence>
<organism evidence="17 18">
    <name type="scientific">Lepisosteus oculatus</name>
    <name type="common">Spotted gar</name>
    <dbReference type="NCBI Taxonomy" id="7918"/>
    <lineage>
        <taxon>Eukaryota</taxon>
        <taxon>Metazoa</taxon>
        <taxon>Chordata</taxon>
        <taxon>Craniata</taxon>
        <taxon>Vertebrata</taxon>
        <taxon>Euteleostomi</taxon>
        <taxon>Actinopterygii</taxon>
        <taxon>Neopterygii</taxon>
        <taxon>Holostei</taxon>
        <taxon>Semionotiformes</taxon>
        <taxon>Lepisosteidae</taxon>
        <taxon>Lepisosteus</taxon>
    </lineage>
</organism>
<evidence type="ECO:0000256" key="6">
    <source>
        <dbReference type="ARBA" id="ARBA00022695"/>
    </source>
</evidence>
<evidence type="ECO:0000256" key="4">
    <source>
        <dbReference type="ARBA" id="ARBA00021679"/>
    </source>
</evidence>
<evidence type="ECO:0000256" key="9">
    <source>
        <dbReference type="ARBA" id="ARBA00022840"/>
    </source>
</evidence>
<evidence type="ECO:0000256" key="10">
    <source>
        <dbReference type="ARBA" id="ARBA00022842"/>
    </source>
</evidence>
<dbReference type="CDD" id="cd05402">
    <property type="entry name" value="NT_PAP_TUTase"/>
    <property type="match status" value="1"/>
</dbReference>
<dbReference type="SMART" id="SM00360">
    <property type="entry name" value="RRM"/>
    <property type="match status" value="1"/>
</dbReference>
<dbReference type="Pfam" id="PF03828">
    <property type="entry name" value="PAP_assoc"/>
    <property type="match status" value="1"/>
</dbReference>
<dbReference type="PROSITE" id="PS00028">
    <property type="entry name" value="ZINC_FINGER_C2H2_1"/>
    <property type="match status" value="1"/>
</dbReference>
<comment type="catalytic activity">
    <reaction evidence="13">
        <text>RNA(n) + UTP = RNA(n)-3'-uridine ribonucleotide + diphosphate</text>
        <dbReference type="Rhea" id="RHEA:14785"/>
        <dbReference type="Rhea" id="RHEA-COMP:14527"/>
        <dbReference type="Rhea" id="RHEA-COMP:17348"/>
        <dbReference type="ChEBI" id="CHEBI:33019"/>
        <dbReference type="ChEBI" id="CHEBI:46398"/>
        <dbReference type="ChEBI" id="CHEBI:140395"/>
        <dbReference type="ChEBI" id="CHEBI:173116"/>
        <dbReference type="EC" id="2.7.7.52"/>
    </reaction>
</comment>
<dbReference type="PROSITE" id="PS50102">
    <property type="entry name" value="RRM"/>
    <property type="match status" value="1"/>
</dbReference>
<dbReference type="InterPro" id="IPR013087">
    <property type="entry name" value="Znf_C2H2_type"/>
</dbReference>
<dbReference type="InParanoid" id="W5N684"/>
<dbReference type="PANTHER" id="PTHR12271:SF127">
    <property type="entry name" value="SPECKLE TARGETED PIP5K1A-REGULATED POLY(A) POLYMERASE"/>
    <property type="match status" value="1"/>
</dbReference>
<dbReference type="OMA" id="QDWAMQG"/>
<dbReference type="GO" id="GO:0008270">
    <property type="term" value="F:zinc ion binding"/>
    <property type="evidence" value="ECO:0007669"/>
    <property type="project" value="InterPro"/>
</dbReference>
<evidence type="ECO:0000256" key="2">
    <source>
        <dbReference type="ARBA" id="ARBA00001946"/>
    </source>
</evidence>
<dbReference type="GO" id="GO:0050265">
    <property type="term" value="F:RNA uridylyltransferase activity"/>
    <property type="evidence" value="ECO:0007669"/>
    <property type="project" value="UniProtKB-EC"/>
</dbReference>
<evidence type="ECO:0000313" key="18">
    <source>
        <dbReference type="Proteomes" id="UP000018468"/>
    </source>
</evidence>
<dbReference type="EC" id="2.7.7.52" evidence="3"/>
<evidence type="ECO:0000256" key="15">
    <source>
        <dbReference type="SAM" id="MobiDB-lite"/>
    </source>
</evidence>
<keyword evidence="9" id="KW-0067">ATP-binding</keyword>
<dbReference type="Gene3D" id="1.10.1410.10">
    <property type="match status" value="1"/>
</dbReference>
<dbReference type="GO" id="GO:0003723">
    <property type="term" value="F:RNA binding"/>
    <property type="evidence" value="ECO:0007669"/>
    <property type="project" value="UniProtKB-UniRule"/>
</dbReference>
<dbReference type="PANTHER" id="PTHR12271">
    <property type="entry name" value="POLY A POLYMERASE CID PAP -RELATED"/>
    <property type="match status" value="1"/>
</dbReference>
<evidence type="ECO:0000256" key="5">
    <source>
        <dbReference type="ARBA" id="ARBA00022679"/>
    </source>
</evidence>
<dbReference type="SUPFAM" id="SSF81631">
    <property type="entry name" value="PAP/OAS1 substrate-binding domain"/>
    <property type="match status" value="1"/>
</dbReference>
<dbReference type="GO" id="GO:0031123">
    <property type="term" value="P:RNA 3'-end processing"/>
    <property type="evidence" value="ECO:0000318"/>
    <property type="project" value="GO_Central"/>
</dbReference>
<keyword evidence="6" id="KW-0548">Nucleotidyltransferase</keyword>
<dbReference type="GO" id="GO:1990817">
    <property type="term" value="F:poly(A) RNA polymerase activity"/>
    <property type="evidence" value="ECO:0000318"/>
    <property type="project" value="GO_Central"/>
</dbReference>
<keyword evidence="14" id="KW-0694">RNA-binding</keyword>
<comment type="cofactor">
    <cofactor evidence="1">
        <name>Mn(2+)</name>
        <dbReference type="ChEBI" id="CHEBI:29035"/>
    </cofactor>
</comment>
<dbReference type="FunCoup" id="W5N684">
    <property type="interactions" value="733"/>
</dbReference>
<evidence type="ECO:0000313" key="17">
    <source>
        <dbReference type="Ensembl" id="ENSLOCP00000016143.1"/>
    </source>
</evidence>
<evidence type="ECO:0000259" key="16">
    <source>
        <dbReference type="PROSITE" id="PS50102"/>
    </source>
</evidence>